<dbReference type="OrthoDB" id="1891779at2"/>
<name>A0A1S2LHC3_9BACI</name>
<protein>
    <submittedName>
        <fullName evidence="1">Uncharacterized protein</fullName>
    </submittedName>
</protein>
<accession>A0A1S2LHC3</accession>
<reference evidence="1 2" key="1">
    <citation type="submission" date="2016-10" db="EMBL/GenBank/DDBJ databases">
        <title>Draft genome sequences of four alkaliphilic bacteria belonging to the Anaerobacillus genus.</title>
        <authorList>
            <person name="Bassil N.M."/>
            <person name="Lloyd J.R."/>
        </authorList>
    </citation>
    <scope>NUCLEOTIDE SEQUENCE [LARGE SCALE GENOMIC DNA]</scope>
    <source>
        <strain evidence="1 2">DSM 15340</strain>
    </source>
</reference>
<sequence length="178" mass="20695">MKKNLISIIVIMLLVSSLGMNYHFFNETSSFKNMIGLKYRLNHEEVMWNFEVEVFDHVLKQLRQGDEVQFARYYVKVSSLAASHRLGNVDNFYVILLPPLNEISINYAEDDMDALDKNAEIYIERLKITNDVLAKLEETLGEASNKEWYNQLSNINSELNSYISERWSQEFQGQGGRG</sequence>
<evidence type="ECO:0000313" key="1">
    <source>
        <dbReference type="EMBL" id="OIJ11117.1"/>
    </source>
</evidence>
<dbReference type="EMBL" id="MLQQ01000034">
    <property type="protein sequence ID" value="OIJ11117.1"/>
    <property type="molecule type" value="Genomic_DNA"/>
</dbReference>
<keyword evidence="2" id="KW-1185">Reference proteome</keyword>
<dbReference type="Proteomes" id="UP000180098">
    <property type="component" value="Unassembled WGS sequence"/>
</dbReference>
<dbReference type="RefSeq" id="WP_071313680.1">
    <property type="nucleotide sequence ID" value="NZ_MLQQ01000034.1"/>
</dbReference>
<dbReference type="AlphaFoldDB" id="A0A1S2LHC3"/>
<comment type="caution">
    <text evidence="1">The sequence shown here is derived from an EMBL/GenBank/DDBJ whole genome shotgun (WGS) entry which is preliminary data.</text>
</comment>
<organism evidence="1 2">
    <name type="scientific">Anaerobacillus arseniciselenatis</name>
    <dbReference type="NCBI Taxonomy" id="85682"/>
    <lineage>
        <taxon>Bacteria</taxon>
        <taxon>Bacillati</taxon>
        <taxon>Bacillota</taxon>
        <taxon>Bacilli</taxon>
        <taxon>Bacillales</taxon>
        <taxon>Bacillaceae</taxon>
        <taxon>Anaerobacillus</taxon>
    </lineage>
</organism>
<evidence type="ECO:0000313" key="2">
    <source>
        <dbReference type="Proteomes" id="UP000180098"/>
    </source>
</evidence>
<proteinExistence type="predicted"/>
<gene>
    <name evidence="1" type="ORF">BKP35_12425</name>
</gene>